<keyword evidence="2" id="KW-1185">Reference proteome</keyword>
<proteinExistence type="predicted"/>
<dbReference type="SUPFAM" id="SSF140959">
    <property type="entry name" value="Indolic compounds 2,3-dioxygenase-like"/>
    <property type="match status" value="1"/>
</dbReference>
<name>A0ABP9PA15_9PSEU</name>
<dbReference type="Gene3D" id="1.20.58.480">
    <property type="match status" value="1"/>
</dbReference>
<dbReference type="InterPro" id="IPR037217">
    <property type="entry name" value="Trp/Indoleamine_2_3_dOase-like"/>
</dbReference>
<dbReference type="EMBL" id="BAABJO010000047">
    <property type="protein sequence ID" value="GAA5140317.1"/>
    <property type="molecule type" value="Genomic_DNA"/>
</dbReference>
<comment type="caution">
    <text evidence="1">The sequence shown here is derived from an EMBL/GenBank/DDBJ whole genome shotgun (WGS) entry which is preliminary data.</text>
</comment>
<reference evidence="2" key="1">
    <citation type="journal article" date="2019" name="Int. J. Syst. Evol. Microbiol.">
        <title>The Global Catalogue of Microorganisms (GCM) 10K type strain sequencing project: providing services to taxonomists for standard genome sequencing and annotation.</title>
        <authorList>
            <consortium name="The Broad Institute Genomics Platform"/>
            <consortium name="The Broad Institute Genome Sequencing Center for Infectious Disease"/>
            <person name="Wu L."/>
            <person name="Ma J."/>
        </authorList>
    </citation>
    <scope>NUCLEOTIDE SEQUENCE [LARGE SCALE GENOMIC DNA]</scope>
    <source>
        <strain evidence="2">JCM 18302</strain>
    </source>
</reference>
<dbReference type="PANTHER" id="PTHR10138">
    <property type="entry name" value="TRYPTOPHAN 2,3-DIOXYGENASE"/>
    <property type="match status" value="1"/>
</dbReference>
<dbReference type="Proteomes" id="UP001500804">
    <property type="component" value="Unassembled WGS sequence"/>
</dbReference>
<evidence type="ECO:0000313" key="1">
    <source>
        <dbReference type="EMBL" id="GAA5140317.1"/>
    </source>
</evidence>
<evidence type="ECO:0000313" key="2">
    <source>
        <dbReference type="Proteomes" id="UP001500804"/>
    </source>
</evidence>
<dbReference type="Pfam" id="PF03301">
    <property type="entry name" value="Trp_dioxygenase"/>
    <property type="match status" value="1"/>
</dbReference>
<dbReference type="PANTHER" id="PTHR10138:SF0">
    <property type="entry name" value="TRYPTOPHAN 2,3-DIOXYGENASE"/>
    <property type="match status" value="1"/>
</dbReference>
<protein>
    <recommendedName>
        <fullName evidence="3">Tryptophan 2,3-dioxygenase</fullName>
    </recommendedName>
</protein>
<evidence type="ECO:0008006" key="3">
    <source>
        <dbReference type="Google" id="ProtNLM"/>
    </source>
</evidence>
<dbReference type="InterPro" id="IPR004981">
    <property type="entry name" value="Trp_2_3_dOase"/>
</dbReference>
<organism evidence="1 2">
    <name type="scientific">Pseudonocardia adelaidensis</name>
    <dbReference type="NCBI Taxonomy" id="648754"/>
    <lineage>
        <taxon>Bacteria</taxon>
        <taxon>Bacillati</taxon>
        <taxon>Actinomycetota</taxon>
        <taxon>Actinomycetes</taxon>
        <taxon>Pseudonocardiales</taxon>
        <taxon>Pseudonocardiaceae</taxon>
        <taxon>Pseudonocardia</taxon>
    </lineage>
</organism>
<sequence>MELGERLIEVADLYRQWRHCHFVTVERVMGSKPGTGGTSGVEWLRKVTEHRFFEELWDVRSSL</sequence>
<accession>A0ABP9PA15</accession>
<gene>
    <name evidence="1" type="ORF">GCM10023320_77830</name>
</gene>